<accession>A0A645BJK3</accession>
<protein>
    <submittedName>
        <fullName evidence="2">Uncharacterized protein</fullName>
    </submittedName>
</protein>
<evidence type="ECO:0000256" key="1">
    <source>
        <dbReference type="SAM" id="Phobius"/>
    </source>
</evidence>
<organism evidence="2">
    <name type="scientific">bioreactor metagenome</name>
    <dbReference type="NCBI Taxonomy" id="1076179"/>
    <lineage>
        <taxon>unclassified sequences</taxon>
        <taxon>metagenomes</taxon>
        <taxon>ecological metagenomes</taxon>
    </lineage>
</organism>
<keyword evidence="1" id="KW-0812">Transmembrane</keyword>
<keyword evidence="1" id="KW-0472">Membrane</keyword>
<comment type="caution">
    <text evidence="2">The sequence shown here is derived from an EMBL/GenBank/DDBJ whole genome shotgun (WGS) entry which is preliminary data.</text>
</comment>
<keyword evidence="1" id="KW-1133">Transmembrane helix</keyword>
<sequence>MHTDESFRKDAVADFQHKGSLVISKGRQWITDVAGPQLFFERFSDMDIGILDKTVRVFLGDRNAGNQAEDCLFICRNTFEIPSFKIGTFLFQVALKQDRMGHFICHGAALPFACILIFTMQQHPLFRQFFTFAVQSFFGFIRSFKRCLFMHVNSDESSLIGVQHRARQLTSDERLLAGGDRLFGFPPPAKQHRSHQSAQ</sequence>
<proteinExistence type="predicted"/>
<reference evidence="2" key="1">
    <citation type="submission" date="2019-08" db="EMBL/GenBank/DDBJ databases">
        <authorList>
            <person name="Kucharzyk K."/>
            <person name="Murdoch R.W."/>
            <person name="Higgins S."/>
            <person name="Loffler F."/>
        </authorList>
    </citation>
    <scope>NUCLEOTIDE SEQUENCE</scope>
</reference>
<gene>
    <name evidence="2" type="ORF">SDC9_108788</name>
</gene>
<name>A0A645BJK3_9ZZZZ</name>
<dbReference type="AlphaFoldDB" id="A0A645BJK3"/>
<dbReference type="EMBL" id="VSSQ01018597">
    <property type="protein sequence ID" value="MPM61924.1"/>
    <property type="molecule type" value="Genomic_DNA"/>
</dbReference>
<feature type="transmembrane region" description="Helical" evidence="1">
    <location>
        <begin position="100"/>
        <end position="119"/>
    </location>
</feature>
<evidence type="ECO:0000313" key="2">
    <source>
        <dbReference type="EMBL" id="MPM61924.1"/>
    </source>
</evidence>
<feature type="transmembrane region" description="Helical" evidence="1">
    <location>
        <begin position="125"/>
        <end position="144"/>
    </location>
</feature>